<keyword evidence="2" id="KW-1185">Reference proteome</keyword>
<name>A0A540K6X0_MALBA</name>
<dbReference type="Proteomes" id="UP000315295">
    <property type="component" value="Unassembled WGS sequence"/>
</dbReference>
<organism evidence="1 2">
    <name type="scientific">Malus baccata</name>
    <name type="common">Siberian crab apple</name>
    <name type="synonym">Pyrus baccata</name>
    <dbReference type="NCBI Taxonomy" id="106549"/>
    <lineage>
        <taxon>Eukaryota</taxon>
        <taxon>Viridiplantae</taxon>
        <taxon>Streptophyta</taxon>
        <taxon>Embryophyta</taxon>
        <taxon>Tracheophyta</taxon>
        <taxon>Spermatophyta</taxon>
        <taxon>Magnoliopsida</taxon>
        <taxon>eudicotyledons</taxon>
        <taxon>Gunneridae</taxon>
        <taxon>Pentapetalae</taxon>
        <taxon>rosids</taxon>
        <taxon>fabids</taxon>
        <taxon>Rosales</taxon>
        <taxon>Rosaceae</taxon>
        <taxon>Amygdaloideae</taxon>
        <taxon>Maleae</taxon>
        <taxon>Malus</taxon>
    </lineage>
</organism>
<dbReference type="EMBL" id="VIEB01002201">
    <property type="protein sequence ID" value="TQD69966.1"/>
    <property type="molecule type" value="Genomic_DNA"/>
</dbReference>
<evidence type="ECO:0000313" key="1">
    <source>
        <dbReference type="EMBL" id="TQD69966.1"/>
    </source>
</evidence>
<sequence>MFGSVETSETVSPIIKDPREVGTSLVEYQLEVHDEMTKSVNVVLANAKDIWPIVQSGFANEVPKTLRDHQACFACVDGKPGNAAELFERVSQKIKVNRYSEAHNDLKPL</sequence>
<gene>
    <name evidence="1" type="ORF">C1H46_044500</name>
</gene>
<accession>A0A540K6X0</accession>
<evidence type="ECO:0000313" key="2">
    <source>
        <dbReference type="Proteomes" id="UP000315295"/>
    </source>
</evidence>
<comment type="caution">
    <text evidence="1">The sequence shown here is derived from an EMBL/GenBank/DDBJ whole genome shotgun (WGS) entry which is preliminary data.</text>
</comment>
<dbReference type="STRING" id="106549.A0A540K6X0"/>
<proteinExistence type="predicted"/>
<dbReference type="AlphaFoldDB" id="A0A540K6X0"/>
<reference evidence="1 2" key="1">
    <citation type="journal article" date="2019" name="G3 (Bethesda)">
        <title>Sequencing of a Wild Apple (Malus baccata) Genome Unravels the Differences Between Cultivated and Wild Apple Species Regarding Disease Resistance and Cold Tolerance.</title>
        <authorList>
            <person name="Chen X."/>
        </authorList>
    </citation>
    <scope>NUCLEOTIDE SEQUENCE [LARGE SCALE GENOMIC DNA]</scope>
    <source>
        <strain evidence="2">cv. Shandingzi</strain>
        <tissue evidence="1">Leaves</tissue>
    </source>
</reference>
<protein>
    <submittedName>
        <fullName evidence="1">Uncharacterized protein</fullName>
    </submittedName>
</protein>